<feature type="binding site" evidence="13">
    <location>
        <position position="118"/>
    </location>
    <ligand>
        <name>NAD(+)</name>
        <dbReference type="ChEBI" id="CHEBI:57540"/>
    </ligand>
</feature>
<evidence type="ECO:0000256" key="11">
    <source>
        <dbReference type="ARBA" id="ARBA00034005"/>
    </source>
</evidence>
<keyword evidence="3 13" id="KW-0436">Ligase</keyword>
<comment type="similarity">
    <text evidence="12 13">Belongs to the NAD-dependent DNA ligase family. LigA subfamily.</text>
</comment>
<dbReference type="GO" id="GO:0006260">
    <property type="term" value="P:DNA replication"/>
    <property type="evidence" value="ECO:0007669"/>
    <property type="project" value="UniProtKB-KW"/>
</dbReference>
<dbReference type="InterPro" id="IPR004150">
    <property type="entry name" value="NAD_DNA_ligase_OB"/>
</dbReference>
<evidence type="ECO:0000256" key="3">
    <source>
        <dbReference type="ARBA" id="ARBA00022598"/>
    </source>
</evidence>
<dbReference type="GO" id="GO:0005829">
    <property type="term" value="C:cytosol"/>
    <property type="evidence" value="ECO:0007669"/>
    <property type="project" value="TreeGrafter"/>
</dbReference>
<evidence type="ECO:0000256" key="2">
    <source>
        <dbReference type="ARBA" id="ARBA00013308"/>
    </source>
</evidence>
<feature type="domain" description="BRCT" evidence="14">
    <location>
        <begin position="687"/>
        <end position="776"/>
    </location>
</feature>
<dbReference type="EMBL" id="CP138335">
    <property type="protein sequence ID" value="XBW07532.1"/>
    <property type="molecule type" value="Genomic_DNA"/>
</dbReference>
<dbReference type="HAMAP" id="MF_01588">
    <property type="entry name" value="DNA_ligase_A"/>
    <property type="match status" value="1"/>
</dbReference>
<dbReference type="InterPro" id="IPR001357">
    <property type="entry name" value="BRCT_dom"/>
</dbReference>
<dbReference type="PROSITE" id="PS50172">
    <property type="entry name" value="BRCT"/>
    <property type="match status" value="1"/>
</dbReference>
<comment type="catalytic activity">
    <reaction evidence="11 13">
        <text>NAD(+) + (deoxyribonucleotide)n-3'-hydroxyl + 5'-phospho-(deoxyribonucleotide)m = (deoxyribonucleotide)n+m + AMP + beta-nicotinamide D-nucleotide.</text>
        <dbReference type="EC" id="6.5.1.2"/>
    </reaction>
</comment>
<dbReference type="PANTHER" id="PTHR23389:SF9">
    <property type="entry name" value="DNA LIGASE"/>
    <property type="match status" value="1"/>
</dbReference>
<feature type="active site" description="N6-AMP-lysine intermediate" evidence="13">
    <location>
        <position position="120"/>
    </location>
</feature>
<dbReference type="GO" id="GO:0003911">
    <property type="term" value="F:DNA ligase (NAD+) activity"/>
    <property type="evidence" value="ECO:0007669"/>
    <property type="project" value="UniProtKB-UniRule"/>
</dbReference>
<dbReference type="SMART" id="SM00292">
    <property type="entry name" value="BRCT"/>
    <property type="match status" value="1"/>
</dbReference>
<evidence type="ECO:0000256" key="1">
    <source>
        <dbReference type="ARBA" id="ARBA00012722"/>
    </source>
</evidence>
<dbReference type="CDD" id="cd00114">
    <property type="entry name" value="LIGANc"/>
    <property type="match status" value="1"/>
</dbReference>
<feature type="binding site" evidence="13">
    <location>
        <position position="178"/>
    </location>
    <ligand>
        <name>NAD(+)</name>
        <dbReference type="ChEBI" id="CHEBI:57540"/>
    </ligand>
</feature>
<dbReference type="Pfam" id="PF01653">
    <property type="entry name" value="DNA_ligase_aden"/>
    <property type="match status" value="1"/>
</dbReference>
<evidence type="ECO:0000256" key="5">
    <source>
        <dbReference type="ARBA" id="ARBA00022723"/>
    </source>
</evidence>
<dbReference type="InterPro" id="IPR001679">
    <property type="entry name" value="DNA_ligase"/>
</dbReference>
<dbReference type="InterPro" id="IPR013840">
    <property type="entry name" value="DNAligase_N"/>
</dbReference>
<evidence type="ECO:0000256" key="13">
    <source>
        <dbReference type="HAMAP-Rule" id="MF_01588"/>
    </source>
</evidence>
<feature type="binding site" evidence="13">
    <location>
        <position position="441"/>
    </location>
    <ligand>
        <name>Zn(2+)</name>
        <dbReference type="ChEBI" id="CHEBI:29105"/>
    </ligand>
</feature>
<dbReference type="CDD" id="cd17748">
    <property type="entry name" value="BRCT_DNA_ligase_like"/>
    <property type="match status" value="1"/>
</dbReference>
<feature type="binding site" evidence="13">
    <location>
        <position position="435"/>
    </location>
    <ligand>
        <name>Zn(2+)</name>
        <dbReference type="ChEBI" id="CHEBI:29105"/>
    </ligand>
</feature>
<dbReference type="Pfam" id="PF00533">
    <property type="entry name" value="BRCT"/>
    <property type="match status" value="1"/>
</dbReference>
<dbReference type="Gene3D" id="6.20.10.30">
    <property type="match status" value="1"/>
</dbReference>
<feature type="binding site" evidence="13">
    <location>
        <begin position="87"/>
        <end position="88"/>
    </location>
    <ligand>
        <name>NAD(+)</name>
        <dbReference type="ChEBI" id="CHEBI:57540"/>
    </ligand>
</feature>
<dbReference type="InterPro" id="IPR041663">
    <property type="entry name" value="DisA/LigA_HHH"/>
</dbReference>
<protein>
    <recommendedName>
        <fullName evidence="2 13">DNA ligase</fullName>
        <ecNumber evidence="1 13">6.5.1.2</ecNumber>
    </recommendedName>
    <alternativeName>
        <fullName evidence="13">Polydeoxyribonucleotide synthase [NAD(+)]</fullName>
    </alternativeName>
</protein>
<name>A0AAU7V6U8_9ACTO</name>
<dbReference type="FunFam" id="3.30.470.30:FF:000001">
    <property type="entry name" value="DNA ligase"/>
    <property type="match status" value="1"/>
</dbReference>
<evidence type="ECO:0000256" key="4">
    <source>
        <dbReference type="ARBA" id="ARBA00022705"/>
    </source>
</evidence>
<dbReference type="GO" id="GO:0006281">
    <property type="term" value="P:DNA repair"/>
    <property type="evidence" value="ECO:0007669"/>
    <property type="project" value="UniProtKB-KW"/>
</dbReference>
<evidence type="ECO:0000313" key="15">
    <source>
        <dbReference type="EMBL" id="XBW07532.1"/>
    </source>
</evidence>
<dbReference type="PIRSF" id="PIRSF001604">
    <property type="entry name" value="LigA"/>
    <property type="match status" value="1"/>
</dbReference>
<dbReference type="InterPro" id="IPR004149">
    <property type="entry name" value="Znf_DNAligase_C4"/>
</dbReference>
<accession>A0AAU7V6U8</accession>
<keyword evidence="8 13" id="KW-0460">Magnesium</keyword>
<dbReference type="FunFam" id="1.10.150.20:FF:000006">
    <property type="entry name" value="DNA ligase"/>
    <property type="match status" value="1"/>
</dbReference>
<keyword evidence="9 13" id="KW-0520">NAD</keyword>
<evidence type="ECO:0000256" key="12">
    <source>
        <dbReference type="ARBA" id="ARBA00060881"/>
    </source>
</evidence>
<dbReference type="RefSeq" id="WP_350257737.1">
    <property type="nucleotide sequence ID" value="NZ_CP138335.1"/>
</dbReference>
<dbReference type="Gene3D" id="3.40.50.10190">
    <property type="entry name" value="BRCT domain"/>
    <property type="match status" value="1"/>
</dbReference>
<dbReference type="SMART" id="SM00532">
    <property type="entry name" value="LIGANc"/>
    <property type="match status" value="1"/>
</dbReference>
<evidence type="ECO:0000256" key="6">
    <source>
        <dbReference type="ARBA" id="ARBA00022763"/>
    </source>
</evidence>
<dbReference type="SUPFAM" id="SSF56091">
    <property type="entry name" value="DNA ligase/mRNA capping enzyme, catalytic domain"/>
    <property type="match status" value="1"/>
</dbReference>
<dbReference type="PROSITE" id="PS01055">
    <property type="entry name" value="DNA_LIGASE_N1"/>
    <property type="match status" value="1"/>
</dbReference>
<dbReference type="NCBIfam" id="NF005932">
    <property type="entry name" value="PRK07956.1"/>
    <property type="match status" value="1"/>
</dbReference>
<dbReference type="InterPro" id="IPR012340">
    <property type="entry name" value="NA-bd_OB-fold"/>
</dbReference>
<dbReference type="Pfam" id="PF03120">
    <property type="entry name" value="OB_DNA_ligase"/>
    <property type="match status" value="1"/>
</dbReference>
<keyword evidence="4 13" id="KW-0235">DNA replication</keyword>
<comment type="function">
    <text evidence="13">DNA ligase that catalyzes the formation of phosphodiester linkages between 5'-phosphoryl and 3'-hydroxyl groups in double-stranded DNA using NAD as a coenzyme and as the energy source for the reaction. It is essential for DNA replication and repair of damaged DNA.</text>
</comment>
<dbReference type="Gene3D" id="1.10.150.20">
    <property type="entry name" value="5' to 3' exonuclease, C-terminal subdomain"/>
    <property type="match status" value="2"/>
</dbReference>
<dbReference type="InterPro" id="IPR036420">
    <property type="entry name" value="BRCT_dom_sf"/>
</dbReference>
<dbReference type="PANTHER" id="PTHR23389">
    <property type="entry name" value="CHROMOSOME TRANSMISSION FIDELITY FACTOR 18"/>
    <property type="match status" value="1"/>
</dbReference>
<dbReference type="InterPro" id="IPR013839">
    <property type="entry name" value="DNAligase_adenylation"/>
</dbReference>
<keyword evidence="10 13" id="KW-0234">DNA repair</keyword>
<dbReference type="Gene3D" id="1.10.287.610">
    <property type="entry name" value="Helix hairpin bin"/>
    <property type="match status" value="1"/>
</dbReference>
<dbReference type="AlphaFoldDB" id="A0AAU7V6U8"/>
<evidence type="ECO:0000256" key="7">
    <source>
        <dbReference type="ARBA" id="ARBA00022833"/>
    </source>
</evidence>
<dbReference type="InterPro" id="IPR010994">
    <property type="entry name" value="RuvA_2-like"/>
</dbReference>
<dbReference type="Pfam" id="PF03119">
    <property type="entry name" value="DNA_ligase_ZBD"/>
    <property type="match status" value="1"/>
</dbReference>
<feature type="binding site" evidence="13">
    <location>
        <position position="141"/>
    </location>
    <ligand>
        <name>NAD(+)</name>
        <dbReference type="ChEBI" id="CHEBI:57540"/>
    </ligand>
</feature>
<feature type="binding site" evidence="13">
    <location>
        <position position="416"/>
    </location>
    <ligand>
        <name>Zn(2+)</name>
        <dbReference type="ChEBI" id="CHEBI:29105"/>
    </ligand>
</feature>
<keyword evidence="5 13" id="KW-0479">Metal-binding</keyword>
<dbReference type="SUPFAM" id="SSF52113">
    <property type="entry name" value="BRCT domain"/>
    <property type="match status" value="1"/>
</dbReference>
<reference evidence="15" key="1">
    <citation type="submission" date="2023-11" db="EMBL/GenBank/DDBJ databases">
        <title>Scrofimicrobium hongkongense sp. nov., isolated from a patient with peritonitis.</title>
        <authorList>
            <person name="Lao H.Y."/>
            <person name="Wong A.Y.P."/>
            <person name="Ng T.L."/>
            <person name="Wong R.Y.L."/>
            <person name="Yau M.C.Y."/>
            <person name="Lam J.Y.W."/>
            <person name="Siu G.K.H."/>
        </authorList>
    </citation>
    <scope>NUCLEOTIDE SEQUENCE</scope>
    <source>
        <strain evidence="15">R131</strain>
    </source>
</reference>
<dbReference type="SUPFAM" id="SSF50249">
    <property type="entry name" value="Nucleic acid-binding proteins"/>
    <property type="match status" value="1"/>
</dbReference>
<feature type="binding site" evidence="13">
    <location>
        <position position="322"/>
    </location>
    <ligand>
        <name>NAD(+)</name>
        <dbReference type="ChEBI" id="CHEBI:57540"/>
    </ligand>
</feature>
<dbReference type="InterPro" id="IPR018239">
    <property type="entry name" value="DNA_ligase_AS"/>
</dbReference>
<dbReference type="EC" id="6.5.1.2" evidence="1 13"/>
<evidence type="ECO:0000256" key="8">
    <source>
        <dbReference type="ARBA" id="ARBA00022842"/>
    </source>
</evidence>
<comment type="cofactor">
    <cofactor evidence="13">
        <name>Mg(2+)</name>
        <dbReference type="ChEBI" id="CHEBI:18420"/>
    </cofactor>
    <cofactor evidence="13">
        <name>Mn(2+)</name>
        <dbReference type="ChEBI" id="CHEBI:29035"/>
    </cofactor>
</comment>
<feature type="binding site" evidence="13">
    <location>
        <position position="419"/>
    </location>
    <ligand>
        <name>Zn(2+)</name>
        <dbReference type="ChEBI" id="CHEBI:29105"/>
    </ligand>
</feature>
<dbReference type="NCBIfam" id="TIGR00575">
    <property type="entry name" value="dnlj"/>
    <property type="match status" value="1"/>
</dbReference>
<keyword evidence="13" id="KW-0464">Manganese</keyword>
<evidence type="ECO:0000256" key="10">
    <source>
        <dbReference type="ARBA" id="ARBA00023204"/>
    </source>
</evidence>
<dbReference type="Gene3D" id="2.40.50.140">
    <property type="entry name" value="Nucleic acid-binding proteins"/>
    <property type="match status" value="1"/>
</dbReference>
<gene>
    <name evidence="13 15" type="primary">ligA</name>
    <name evidence="15" type="ORF">SAC06_07760</name>
</gene>
<dbReference type="Gene3D" id="3.30.470.30">
    <property type="entry name" value="DNA ligase/mRNA capping enzyme"/>
    <property type="match status" value="1"/>
</dbReference>
<organism evidence="15">
    <name type="scientific">Scrofimicrobium appendicitidis</name>
    <dbReference type="NCBI Taxonomy" id="3079930"/>
    <lineage>
        <taxon>Bacteria</taxon>
        <taxon>Bacillati</taxon>
        <taxon>Actinomycetota</taxon>
        <taxon>Actinomycetes</taxon>
        <taxon>Actinomycetales</taxon>
        <taxon>Actinomycetaceae</taxon>
        <taxon>Scrofimicrobium</taxon>
    </lineage>
</organism>
<feature type="binding site" evidence="13">
    <location>
        <position position="298"/>
    </location>
    <ligand>
        <name>NAD(+)</name>
        <dbReference type="ChEBI" id="CHEBI:57540"/>
    </ligand>
</feature>
<evidence type="ECO:0000256" key="9">
    <source>
        <dbReference type="ARBA" id="ARBA00023027"/>
    </source>
</evidence>
<dbReference type="Pfam" id="PF12826">
    <property type="entry name" value="HHH_2"/>
    <property type="match status" value="1"/>
</dbReference>
<dbReference type="GO" id="GO:0046872">
    <property type="term" value="F:metal ion binding"/>
    <property type="evidence" value="ECO:0007669"/>
    <property type="project" value="UniProtKB-KW"/>
</dbReference>
<evidence type="ECO:0000259" key="14">
    <source>
        <dbReference type="PROSITE" id="PS50172"/>
    </source>
</evidence>
<dbReference type="FunFam" id="2.40.50.140:FF:000012">
    <property type="entry name" value="DNA ligase"/>
    <property type="match status" value="1"/>
</dbReference>
<sequence length="778" mass="85107">MSETVVPPEAAARWRDLADLIEEARHRYYDLDQPTLADAEYDAAFRELTELEAQYPQLASQDSPTATVGGAAQSTFDPVVHREQMYSLEDVFSLDEVAAWQRKMADNWPGEDLAFTAEVKIDGLAVSLTYQNGRLIQAATRGDGKVGEDVTANVRTISSVPARLQGSGWPELVEVRGEVFFLLKDFESVNDQRLAQDERPFVNPRNAAAGSLRQKDPAVTASRPLSMFAHGIGYVEPGPGFVAPTTQEGWYQQLRNWGLPTSPYTQVVHTVDQTRALIERVGSERAQIEHEIDGIVLKLNDLDQQRELGFTSRTPRWAVAYKYPPQEVFTRLLDIQVQVGRTGRVTPFAIFEKVLVAGSHLQHATLHNEEMVRRKGILIGDKVIVRKAGDVIPEVVGPVLEDRDGTERPFVMPTRCPSCGTELAPAKEGDIDLRCPNAGGCPAQITERLAHLGSRGALDVEGLGDEAALALTQPEAGRDEVIAALATGATLTLEDGTVLSLAQPELIPHGERFDRAAQLLPPPTGPVLTSEKDVFDLRVEDLADVLVWRPVNVKGVPTGDWRQVRYFWSQPWRKQGKKFVPVQSVPRKNTVTMLEQLEAAKTKELWRLLVALSIRHVGPTAAQALAQHLPSLDRIEAATREELAQVEGVGQVIAESLEGWFAVDWHREIIDAWRASGVRFADQQVEELPQVLAGLTVVVSGAMPGFDREEAKEAIVARGGKAASSVSKRTAVVVAGPGAGSKVAKAEALGVPVLTEEHFADLLARGQVAIEEARANQS</sequence>
<keyword evidence="7 13" id="KW-0862">Zinc</keyword>
<feature type="binding site" evidence="13">
    <location>
        <begin position="38"/>
        <end position="42"/>
    </location>
    <ligand>
        <name>NAD(+)</name>
        <dbReference type="ChEBI" id="CHEBI:57540"/>
    </ligand>
</feature>
<dbReference type="SUPFAM" id="SSF47781">
    <property type="entry name" value="RuvA domain 2-like"/>
    <property type="match status" value="2"/>
</dbReference>
<dbReference type="KEGG" id="sapp:SAC06_07760"/>
<proteinExistence type="inferred from homology"/>
<keyword evidence="6 13" id="KW-0227">DNA damage</keyword>